<evidence type="ECO:0000256" key="4">
    <source>
        <dbReference type="ARBA" id="ARBA00035362"/>
    </source>
</evidence>
<dbReference type="InterPro" id="IPR012340">
    <property type="entry name" value="NA-bd_OB-fold"/>
</dbReference>
<dbReference type="Proteomes" id="UP000230713">
    <property type="component" value="Unassembled WGS sequence"/>
</dbReference>
<accession>A0A2H9P8A0</accession>
<evidence type="ECO:0000313" key="5">
    <source>
        <dbReference type="EMBL" id="PIN66420.1"/>
    </source>
</evidence>
<accession>A0A2G9LJR2</accession>
<accession>A0A2H9MLX3</accession>
<evidence type="ECO:0000256" key="2">
    <source>
        <dbReference type="ARBA" id="ARBA00022980"/>
    </source>
</evidence>
<keyword evidence="2 5" id="KW-0689">Ribosomal protein</keyword>
<sequence length="71" mass="7650">MAAPNPQQQEFPSLGEIIEVGDKGAGSGKNVTFVKVKILSGRDKDKIINRNVSGPVEKGMLVRLVETRTEA</sequence>
<accession>A0A2H9N2V6</accession>
<dbReference type="Proteomes" id="UP000230477">
    <property type="component" value="Unassembled WGS sequence"/>
</dbReference>
<evidence type="ECO:0000313" key="9">
    <source>
        <dbReference type="EMBL" id="PIX28120.1"/>
    </source>
</evidence>
<accession>A0A2H9M7T9</accession>
<evidence type="ECO:0000313" key="15">
    <source>
        <dbReference type="Proteomes" id="UP000229789"/>
    </source>
</evidence>
<dbReference type="Gene3D" id="2.40.50.140">
    <property type="entry name" value="Nucleic acid-binding proteins"/>
    <property type="match status" value="1"/>
</dbReference>
<proteinExistence type="inferred from homology"/>
<dbReference type="EMBL" id="PFSX01000007">
    <property type="protein sequence ID" value="PJC01751.1"/>
    <property type="molecule type" value="Genomic_DNA"/>
</dbReference>
<dbReference type="EMBL" id="PFMG01000047">
    <property type="protein sequence ID" value="PIY99748.1"/>
    <property type="molecule type" value="Genomic_DNA"/>
</dbReference>
<evidence type="ECO:0000256" key="1">
    <source>
        <dbReference type="ARBA" id="ARBA00005943"/>
    </source>
</evidence>
<evidence type="ECO:0000313" key="6">
    <source>
        <dbReference type="EMBL" id="PIV13643.1"/>
    </source>
</evidence>
<dbReference type="SUPFAM" id="SSF50249">
    <property type="entry name" value="Nucleic acid-binding proteins"/>
    <property type="match status" value="1"/>
</dbReference>
<dbReference type="Proteomes" id="UP000231449">
    <property type="component" value="Unassembled WGS sequence"/>
</dbReference>
<dbReference type="GO" id="GO:0006412">
    <property type="term" value="P:translation"/>
    <property type="evidence" value="ECO:0007669"/>
    <property type="project" value="InterPro"/>
</dbReference>
<dbReference type="Proteomes" id="UP000228888">
    <property type="component" value="Unassembled WGS sequence"/>
</dbReference>
<name>A0A2G9LJR2_HUBC1</name>
<dbReference type="AlphaFoldDB" id="A0A2G9LJR2"/>
<dbReference type="Proteomes" id="UP000231232">
    <property type="component" value="Unassembled WGS sequence"/>
</dbReference>
<comment type="similarity">
    <text evidence="1">Belongs to the eukaryotic ribosomal protein eS28 family.</text>
</comment>
<dbReference type="GO" id="GO:1990904">
    <property type="term" value="C:ribonucleoprotein complex"/>
    <property type="evidence" value="ECO:0007669"/>
    <property type="project" value="UniProtKB-KW"/>
</dbReference>
<dbReference type="EMBL" id="PFIH01000027">
    <property type="protein sequence ID" value="PIX28120.1"/>
    <property type="molecule type" value="Genomic_DNA"/>
</dbReference>
<dbReference type="EMBL" id="PETW01000027">
    <property type="protein sequence ID" value="PIV46386.1"/>
    <property type="molecule type" value="Genomic_DNA"/>
</dbReference>
<evidence type="ECO:0000313" key="7">
    <source>
        <dbReference type="EMBL" id="PIV46386.1"/>
    </source>
</evidence>
<keyword evidence="3" id="KW-0687">Ribonucleoprotein</keyword>
<protein>
    <recommendedName>
        <fullName evidence="4">30S ribosomal protein S28e</fullName>
    </recommendedName>
</protein>
<dbReference type="InterPro" id="IPR000289">
    <property type="entry name" value="Ribosomal_eS28"/>
</dbReference>
<accession>A0A2H9M271</accession>
<evidence type="ECO:0000313" key="14">
    <source>
        <dbReference type="Proteomes" id="UP000228888"/>
    </source>
</evidence>
<comment type="caution">
    <text evidence="5">The sequence shown here is derived from an EMBL/GenBank/DDBJ whole genome shotgun (WGS) entry which is preliminary data.</text>
</comment>
<accession>A0A2H9RDN1</accession>
<evidence type="ECO:0000313" key="13">
    <source>
        <dbReference type="Proteomes" id="UP000228874"/>
    </source>
</evidence>
<accession>A0A2H9QS78</accession>
<evidence type="ECO:0000313" key="10">
    <source>
        <dbReference type="EMBL" id="PIY99748.1"/>
    </source>
</evidence>
<dbReference type="EMBL" id="PCUF01000038">
    <property type="protein sequence ID" value="PIN66420.1"/>
    <property type="molecule type" value="Genomic_DNA"/>
</dbReference>
<evidence type="ECO:0000313" key="11">
    <source>
        <dbReference type="EMBL" id="PJB03903.1"/>
    </source>
</evidence>
<dbReference type="Proteomes" id="UP000229789">
    <property type="component" value="Unassembled WGS sequence"/>
</dbReference>
<dbReference type="EMBL" id="PFUW01000026">
    <property type="protein sequence ID" value="PJB03903.1"/>
    <property type="molecule type" value="Genomic_DNA"/>
</dbReference>
<dbReference type="Proteomes" id="UP000228989">
    <property type="component" value="Unassembled WGS sequence"/>
</dbReference>
<dbReference type="EMBL" id="PFFF01000047">
    <property type="protein sequence ID" value="PIV89531.1"/>
    <property type="molecule type" value="Genomic_DNA"/>
</dbReference>
<dbReference type="EMBL" id="PEUT01000045">
    <property type="protein sequence ID" value="PIV13643.1"/>
    <property type="molecule type" value="Genomic_DNA"/>
</dbReference>
<organism evidence="5 15">
    <name type="scientific">Huberarchaeum crystalense</name>
    <dbReference type="NCBI Taxonomy" id="2014257"/>
    <lineage>
        <taxon>Archaea</taxon>
        <taxon>Candidatus Huberarchaeota</taxon>
        <taxon>Candidatus Huberarchaeia</taxon>
        <taxon>Candidatus Huberarchaeales</taxon>
        <taxon>Candidatus Huberarchaeaceae</taxon>
        <taxon>Candidatus Huberarchaeum</taxon>
    </lineage>
</organism>
<gene>
    <name evidence="12" type="ORF">CO072_00095</name>
    <name evidence="11" type="ORF">CO124_01625</name>
    <name evidence="7" type="ORF">COS22_01700</name>
    <name evidence="6" type="ORF">COS45_01815</name>
    <name evidence="8" type="ORF">COW47_02455</name>
    <name evidence="5" type="ORF">COW69_02350</name>
    <name evidence="10" type="ORF">COY63_01940</name>
    <name evidence="9" type="ORF">COZ66_01200</name>
</gene>
<dbReference type="GO" id="GO:0003735">
    <property type="term" value="F:structural constituent of ribosome"/>
    <property type="evidence" value="ECO:0007669"/>
    <property type="project" value="InterPro"/>
</dbReference>
<dbReference type="GO" id="GO:0005840">
    <property type="term" value="C:ribosome"/>
    <property type="evidence" value="ECO:0007669"/>
    <property type="project" value="UniProtKB-KW"/>
</dbReference>
<evidence type="ECO:0000256" key="3">
    <source>
        <dbReference type="ARBA" id="ARBA00023274"/>
    </source>
</evidence>
<reference evidence="13 14" key="1">
    <citation type="submission" date="2017-09" db="EMBL/GenBank/DDBJ databases">
        <title>Depth-based differentiation of microbial function through sediment-hosted aquifers and enrichment of novel symbionts in the deep terrestrial subsurface.</title>
        <authorList>
            <person name="Probst A.J."/>
            <person name="Ladd B."/>
            <person name="Jarett J.K."/>
            <person name="Geller-Mcgrath D.E."/>
            <person name="Sieber C.M.K."/>
            <person name="Emerson J.B."/>
            <person name="Anantharaman K."/>
            <person name="Thomas B.C."/>
            <person name="Malmstrom R."/>
            <person name="Stieglmeier M."/>
            <person name="Klingl A."/>
            <person name="Woyke T."/>
            <person name="Ryan C.M."/>
            <person name="Banfield J.F."/>
        </authorList>
    </citation>
    <scope>NUCLEOTIDE SEQUENCE [LARGE SCALE GENOMIC DNA]</scope>
</reference>
<dbReference type="Pfam" id="PF01200">
    <property type="entry name" value="Ribosomal_S28e"/>
    <property type="match status" value="1"/>
</dbReference>
<reference evidence="5 15" key="2">
    <citation type="submission" date="2017-09" db="EMBL/GenBank/DDBJ databases">
        <title>Depth-based differentiation of microbial function through sediment-hosted aquifers and enrichment of novel symbionts in the deep terrestrial subsurface.</title>
        <authorList>
            <person name="Probst A.J."/>
            <person name="Ladd B."/>
            <person name="Jarett J.K."/>
            <person name="Geller-Mcgrath D.E."/>
            <person name="Sieber C.M."/>
            <person name="Emerson J.B."/>
            <person name="Anantharaman K."/>
            <person name="Thomas B.C."/>
            <person name="Malmstrom R."/>
            <person name="Stieglmeier M."/>
            <person name="Klingl A."/>
            <person name="Woyke T."/>
            <person name="Ryan C.M."/>
            <person name="Banfield J.F."/>
        </authorList>
    </citation>
    <scope>NUCLEOTIDE SEQUENCE [LARGE SCALE GENOMIC DNA]</scope>
    <source>
        <strain evidence="7">CG02_land_8_20_14_3_00_31_209</strain>
        <strain evidence="6">CG03_land_8_20_14_0_80_31_114</strain>
        <strain evidence="8">CG17_big_fil_post_rev_8_21_14_2_50_31_73</strain>
        <strain evidence="5">CG18_big_fil_WC_8_21_14_2_50_31_19</strain>
        <strain evidence="10">CG_4_10_14_0_8_um_filter_31_133</strain>
        <strain evidence="9">CG_4_8_14_3_um_filter</strain>
        <strain evidence="12">CG_4_9_14_0_8_um_filter_31_21</strain>
        <strain evidence="11">CG_4_9_14_3_um_filter_31_125</strain>
    </source>
</reference>
<evidence type="ECO:0000313" key="8">
    <source>
        <dbReference type="EMBL" id="PIV89531.1"/>
    </source>
</evidence>
<evidence type="ECO:0000313" key="12">
    <source>
        <dbReference type="EMBL" id="PJC01751.1"/>
    </source>
</evidence>
<dbReference type="Proteomes" id="UP000228874">
    <property type="component" value="Unassembled WGS sequence"/>
</dbReference>